<evidence type="ECO:0000313" key="2">
    <source>
        <dbReference type="EMBL" id="MFC3908545.1"/>
    </source>
</evidence>
<keyword evidence="1" id="KW-0812">Transmembrane</keyword>
<name>A0ABV8CE08_9GAMM</name>
<feature type="transmembrane region" description="Helical" evidence="1">
    <location>
        <begin position="122"/>
        <end position="139"/>
    </location>
</feature>
<comment type="caution">
    <text evidence="2">The sequence shown here is derived from an EMBL/GenBank/DDBJ whole genome shotgun (WGS) entry which is preliminary data.</text>
</comment>
<accession>A0ABV8CE08</accession>
<sequence length="188" mass="21637">MISNPSIYFEKIGKNKYIFRKSPVTSSLGYIVNSKEKLELELLSCSVQAFGMKVLGICLPIFIIHRLSALIVALIGFAYSIINCNKDIKSILGNREKIYVKRQSIIYVFEKQYEFFPRNTKIKLILFNFLLFSGLIAAITNPNDPIYKNSIYLIIFIGVGISLSALFAVFLCYFAIKRSRLYQYIKRK</sequence>
<keyword evidence="1" id="KW-1133">Transmembrane helix</keyword>
<dbReference type="EMBL" id="JBHSAB010000006">
    <property type="protein sequence ID" value="MFC3908545.1"/>
    <property type="molecule type" value="Genomic_DNA"/>
</dbReference>
<organism evidence="2 3">
    <name type="scientific">Legionella dresdenensis</name>
    <dbReference type="NCBI Taxonomy" id="450200"/>
    <lineage>
        <taxon>Bacteria</taxon>
        <taxon>Pseudomonadati</taxon>
        <taxon>Pseudomonadota</taxon>
        <taxon>Gammaproteobacteria</taxon>
        <taxon>Legionellales</taxon>
        <taxon>Legionellaceae</taxon>
        <taxon>Legionella</taxon>
    </lineage>
</organism>
<evidence type="ECO:0000313" key="3">
    <source>
        <dbReference type="Proteomes" id="UP001595758"/>
    </source>
</evidence>
<dbReference type="RefSeq" id="WP_382341933.1">
    <property type="nucleotide sequence ID" value="NZ_JBHSAB010000006.1"/>
</dbReference>
<proteinExistence type="predicted"/>
<feature type="transmembrane region" description="Helical" evidence="1">
    <location>
        <begin position="151"/>
        <end position="176"/>
    </location>
</feature>
<feature type="transmembrane region" description="Helical" evidence="1">
    <location>
        <begin position="54"/>
        <end position="82"/>
    </location>
</feature>
<keyword evidence="3" id="KW-1185">Reference proteome</keyword>
<protein>
    <submittedName>
        <fullName evidence="2">Uncharacterized protein</fullName>
    </submittedName>
</protein>
<keyword evidence="1" id="KW-0472">Membrane</keyword>
<dbReference type="Proteomes" id="UP001595758">
    <property type="component" value="Unassembled WGS sequence"/>
</dbReference>
<reference evidence="3" key="1">
    <citation type="journal article" date="2019" name="Int. J. Syst. Evol. Microbiol.">
        <title>The Global Catalogue of Microorganisms (GCM) 10K type strain sequencing project: providing services to taxonomists for standard genome sequencing and annotation.</title>
        <authorList>
            <consortium name="The Broad Institute Genomics Platform"/>
            <consortium name="The Broad Institute Genome Sequencing Center for Infectious Disease"/>
            <person name="Wu L."/>
            <person name="Ma J."/>
        </authorList>
    </citation>
    <scope>NUCLEOTIDE SEQUENCE [LARGE SCALE GENOMIC DNA]</scope>
    <source>
        <strain evidence="3">CCUG 59858</strain>
    </source>
</reference>
<evidence type="ECO:0000256" key="1">
    <source>
        <dbReference type="SAM" id="Phobius"/>
    </source>
</evidence>
<gene>
    <name evidence="2" type="ORF">ACFORL_05580</name>
</gene>